<dbReference type="InterPro" id="IPR057746">
    <property type="entry name" value="CpnT-like_N"/>
</dbReference>
<protein>
    <recommendedName>
        <fullName evidence="2">Outer membrane channel protein CpnT-like N-terminal domain-containing protein</fullName>
    </recommendedName>
</protein>
<feature type="compositionally biased region" description="Basic and acidic residues" evidence="1">
    <location>
        <begin position="325"/>
        <end position="353"/>
    </location>
</feature>
<gene>
    <name evidence="3" type="ORF">DFR70_12172</name>
</gene>
<sequence>MSVPIILCKAKEYHSAGEAFGDCATESGSVHSGLVGVLTANAGMAGSDSTGEDWARPYDEAAKLAIATSSQLVTAFGQVRELVVNGAYNHEVAEAKANHKEVPPPPKPAPTPPANLSQEVPSAQGHGIPEPFGWSIIKDIVGALWPNGDQDKLRAAGTAWHIAAGDFHTIAGEASQGITLLSKQKSVEIETAVQTSKDRQSDLNDLGDACQSLGDACNEYANHLDEAHKKIIEELAEFAAEAVAGEVIFAILAPFTAGISEAVGNSALAARIAMKARRVATIIGELATKIGTLIGRAVRPLIEKLKPLFEKVRQWVEAAKTKLGKTKEPGGKEPEHWPKGKGKDSFEALSEEEQRRLKQELMTDSNKAFPLSEANAEKILRSGPPGTKAEVAGPGGAGADVKFVDEAGNVVARTESKAINGGPNSFNKELSHASKQVEYEGQVHVQVPEGTKVEEWMHKFQGSRNDQQLGKYSKVDVVFSDPAGNVLGKYNAGTRIPR</sequence>
<dbReference type="OrthoDB" id="4504727at2"/>
<feature type="region of interest" description="Disordered" evidence="1">
    <location>
        <begin position="323"/>
        <end position="353"/>
    </location>
</feature>
<evidence type="ECO:0000313" key="4">
    <source>
        <dbReference type="Proteomes" id="UP000247569"/>
    </source>
</evidence>
<organism evidence="3 4">
    <name type="scientific">Nocardia tenerifensis</name>
    <dbReference type="NCBI Taxonomy" id="228006"/>
    <lineage>
        <taxon>Bacteria</taxon>
        <taxon>Bacillati</taxon>
        <taxon>Actinomycetota</taxon>
        <taxon>Actinomycetes</taxon>
        <taxon>Mycobacteriales</taxon>
        <taxon>Nocardiaceae</taxon>
        <taxon>Nocardia</taxon>
    </lineage>
</organism>
<dbReference type="EMBL" id="QJKF01000021">
    <property type="protein sequence ID" value="PXX55603.1"/>
    <property type="molecule type" value="Genomic_DNA"/>
</dbReference>
<dbReference type="RefSeq" id="WP_146251366.1">
    <property type="nucleotide sequence ID" value="NZ_QJKF01000021.1"/>
</dbReference>
<evidence type="ECO:0000256" key="1">
    <source>
        <dbReference type="SAM" id="MobiDB-lite"/>
    </source>
</evidence>
<dbReference type="Proteomes" id="UP000247569">
    <property type="component" value="Unassembled WGS sequence"/>
</dbReference>
<proteinExistence type="predicted"/>
<evidence type="ECO:0000259" key="2">
    <source>
        <dbReference type="Pfam" id="PF25547"/>
    </source>
</evidence>
<feature type="region of interest" description="Disordered" evidence="1">
    <location>
        <begin position="96"/>
        <end position="127"/>
    </location>
</feature>
<reference evidence="3 4" key="1">
    <citation type="submission" date="2018-05" db="EMBL/GenBank/DDBJ databases">
        <title>Genomic Encyclopedia of Type Strains, Phase IV (KMG-IV): sequencing the most valuable type-strain genomes for metagenomic binning, comparative biology and taxonomic classification.</title>
        <authorList>
            <person name="Goeker M."/>
        </authorList>
    </citation>
    <scope>NUCLEOTIDE SEQUENCE [LARGE SCALE GENOMIC DNA]</scope>
    <source>
        <strain evidence="3 4">DSM 44704</strain>
    </source>
</reference>
<dbReference type="Pfam" id="PF25547">
    <property type="entry name" value="WXG100_2"/>
    <property type="match status" value="1"/>
</dbReference>
<accession>A0A318JUA3</accession>
<evidence type="ECO:0000313" key="3">
    <source>
        <dbReference type="EMBL" id="PXX55603.1"/>
    </source>
</evidence>
<keyword evidence="4" id="KW-1185">Reference proteome</keyword>
<feature type="compositionally biased region" description="Pro residues" evidence="1">
    <location>
        <begin position="103"/>
        <end position="113"/>
    </location>
</feature>
<comment type="caution">
    <text evidence="3">The sequence shown here is derived from an EMBL/GenBank/DDBJ whole genome shotgun (WGS) entry which is preliminary data.</text>
</comment>
<name>A0A318JUA3_9NOCA</name>
<dbReference type="AlphaFoldDB" id="A0A318JUA3"/>
<feature type="domain" description="Outer membrane channel protein CpnT-like N-terminal" evidence="2">
    <location>
        <begin position="128"/>
        <end position="250"/>
    </location>
</feature>